<dbReference type="PANTHER" id="PTHR31422:SF3">
    <property type="entry name" value="GTD-BINDING DOMAIN-CONTAINING PROTEIN"/>
    <property type="match status" value="1"/>
</dbReference>
<evidence type="ECO:0000256" key="1">
    <source>
        <dbReference type="ARBA" id="ARBA00004370"/>
    </source>
</evidence>
<dbReference type="PROSITE" id="PS51775">
    <property type="entry name" value="GTD_BINDING"/>
    <property type="match status" value="1"/>
</dbReference>
<feature type="compositionally biased region" description="Basic and acidic residues" evidence="6">
    <location>
        <begin position="257"/>
        <end position="279"/>
    </location>
</feature>
<evidence type="ECO:0000256" key="7">
    <source>
        <dbReference type="SAM" id="Phobius"/>
    </source>
</evidence>
<feature type="transmembrane region" description="Helical" evidence="7">
    <location>
        <begin position="14"/>
        <end position="36"/>
    </location>
</feature>
<keyword evidence="5" id="KW-0175">Coiled coil</keyword>
<comment type="subcellular location">
    <subcellularLocation>
        <location evidence="1">Membrane</location>
    </subcellularLocation>
</comment>
<dbReference type="OrthoDB" id="1933744at2759"/>
<evidence type="ECO:0000256" key="3">
    <source>
        <dbReference type="ARBA" id="ARBA00022989"/>
    </source>
</evidence>
<keyword evidence="4 7" id="KW-0472">Membrane</keyword>
<dbReference type="PANTHER" id="PTHR31422">
    <property type="entry name" value="BNAANNG28530D PROTEIN"/>
    <property type="match status" value="1"/>
</dbReference>
<protein>
    <recommendedName>
        <fullName evidence="8">GTD-binding domain-containing protein</fullName>
    </recommendedName>
</protein>
<evidence type="ECO:0000313" key="10">
    <source>
        <dbReference type="Proteomes" id="UP000325577"/>
    </source>
</evidence>
<proteinExistence type="predicted"/>
<reference evidence="9 10" key="1">
    <citation type="submission" date="2019-09" db="EMBL/GenBank/DDBJ databases">
        <title>A chromosome-level genome assembly of the Chinese tupelo Nyssa sinensis.</title>
        <authorList>
            <person name="Yang X."/>
            <person name="Kang M."/>
            <person name="Yang Y."/>
            <person name="Xiong H."/>
            <person name="Wang M."/>
            <person name="Zhang Z."/>
            <person name="Wang Z."/>
            <person name="Wu H."/>
            <person name="Ma T."/>
            <person name="Liu J."/>
            <person name="Xi Z."/>
        </authorList>
    </citation>
    <scope>NUCLEOTIDE SEQUENCE [LARGE SCALE GENOMIC DNA]</scope>
    <source>
        <strain evidence="9">J267</strain>
        <tissue evidence="9">Leaf</tissue>
    </source>
</reference>
<dbReference type="GO" id="GO:0080115">
    <property type="term" value="F:myosin XI tail binding"/>
    <property type="evidence" value="ECO:0007669"/>
    <property type="project" value="UniProtKB-ARBA"/>
</dbReference>
<organism evidence="9 10">
    <name type="scientific">Nyssa sinensis</name>
    <dbReference type="NCBI Taxonomy" id="561372"/>
    <lineage>
        <taxon>Eukaryota</taxon>
        <taxon>Viridiplantae</taxon>
        <taxon>Streptophyta</taxon>
        <taxon>Embryophyta</taxon>
        <taxon>Tracheophyta</taxon>
        <taxon>Spermatophyta</taxon>
        <taxon>Magnoliopsida</taxon>
        <taxon>eudicotyledons</taxon>
        <taxon>Gunneridae</taxon>
        <taxon>Pentapetalae</taxon>
        <taxon>asterids</taxon>
        <taxon>Cornales</taxon>
        <taxon>Nyssaceae</taxon>
        <taxon>Nyssa</taxon>
    </lineage>
</organism>
<feature type="region of interest" description="Disordered" evidence="6">
    <location>
        <begin position="636"/>
        <end position="673"/>
    </location>
</feature>
<keyword evidence="10" id="KW-1185">Reference proteome</keyword>
<dbReference type="EMBL" id="CM018031">
    <property type="protein sequence ID" value="KAA8548414.1"/>
    <property type="molecule type" value="Genomic_DNA"/>
</dbReference>
<keyword evidence="3 7" id="KW-1133">Transmembrane helix</keyword>
<evidence type="ECO:0000256" key="6">
    <source>
        <dbReference type="SAM" id="MobiDB-lite"/>
    </source>
</evidence>
<feature type="region of interest" description="Disordered" evidence="6">
    <location>
        <begin position="246"/>
        <end position="298"/>
    </location>
</feature>
<feature type="domain" description="GTD-binding" evidence="8">
    <location>
        <begin position="303"/>
        <end position="401"/>
    </location>
</feature>
<feature type="coiled-coil region" evidence="5">
    <location>
        <begin position="337"/>
        <end position="367"/>
    </location>
</feature>
<accession>A0A5J5C0J5</accession>
<dbReference type="Proteomes" id="UP000325577">
    <property type="component" value="Linkage Group LG0"/>
</dbReference>
<evidence type="ECO:0000313" key="9">
    <source>
        <dbReference type="EMBL" id="KAA8548414.1"/>
    </source>
</evidence>
<evidence type="ECO:0000256" key="4">
    <source>
        <dbReference type="ARBA" id="ARBA00023136"/>
    </source>
</evidence>
<dbReference type="GO" id="GO:0016020">
    <property type="term" value="C:membrane"/>
    <property type="evidence" value="ECO:0007669"/>
    <property type="project" value="UniProtKB-SubCell"/>
</dbReference>
<evidence type="ECO:0000259" key="8">
    <source>
        <dbReference type="PROSITE" id="PS51775"/>
    </source>
</evidence>
<dbReference type="AlphaFoldDB" id="A0A5J5C0J5"/>
<name>A0A5J5C0J5_9ASTE</name>
<dbReference type="InterPro" id="IPR007656">
    <property type="entry name" value="GTD-bd"/>
</dbReference>
<gene>
    <name evidence="9" type="ORF">F0562_000098</name>
</gene>
<evidence type="ECO:0000256" key="2">
    <source>
        <dbReference type="ARBA" id="ARBA00022692"/>
    </source>
</evidence>
<dbReference type="Pfam" id="PF04576">
    <property type="entry name" value="Zein-binding"/>
    <property type="match status" value="1"/>
</dbReference>
<evidence type="ECO:0000256" key="5">
    <source>
        <dbReference type="SAM" id="Coils"/>
    </source>
</evidence>
<sequence length="673" mass="75353">MACQFMHSWTFSGLVGAFLDLAISYFLLCASTLAFLTSKFLGIFGLCLPCPCEGLICNPNGSYCLHRLLVDYPTEKVSSVQLSVKSKFPFDSICARDHNCELNLTLVRERNNNVDRFVEMEDEGSCSLISDARKSQNLVGRDSVQGNELGLGFGVVNSSNFKEGRFDLKGKGIMNQRPRGGLRRRRKGVANYGQFWYISSYDPSCADVQGVPWSPSGINNEGNEAVEGSLVPVDFGGVANGFHSHSEDAARTVTSSGERDSHGYELNEPLGKSEPEDKNASSSDEELKSNAQGELGFDDNERNAIRVLEQALEEEHTARAALYLELEKERSAAATAADEAMAMILRLQEEKASIEMEARQYQRIIEEKSAYDAEEMNILKEILVRREREKHFLEKDLESFRQMIYLGNEQSEGDAQDIVETQRPQLATSLDLSEDPVLMLHQLSDYIDKKEIVKNKCSNNGVTSADKQNHTLALGKELPIPAWEEDVDSSKQQDLEEQFSHVPRYGNDGNHDKGMVSMDNNPYKQQKESHRFETFSKSYKSNSSEENILLEKTIPLVGEEQEQNDNTKPCQGMVTKAIKTHNGTELYFPYDGENVEQHEKEACQGSKDPHNLIFDMEPRVHDVHVIDNESNLCNEVSGDKSGPLLLKDTSNVHKKSDLPSKASDIQRIDVSSD</sequence>
<keyword evidence="2 7" id="KW-0812">Transmembrane</keyword>